<comment type="caution">
    <text evidence="2">The sequence shown here is derived from an EMBL/GenBank/DDBJ whole genome shotgun (WGS) entry which is preliminary data.</text>
</comment>
<accession>A0A0L6UTZ4</accession>
<reference evidence="2 3" key="1">
    <citation type="submission" date="2015-08" db="EMBL/GenBank/DDBJ databases">
        <title>Next Generation Sequencing and Analysis of the Genome of Puccinia sorghi L Schw, the Causal Agent of Maize Common Rust.</title>
        <authorList>
            <person name="Rochi L."/>
            <person name="Burguener G."/>
            <person name="Darino M."/>
            <person name="Turjanski A."/>
            <person name="Kreff E."/>
            <person name="Dieguez M.J."/>
            <person name="Sacco F."/>
        </authorList>
    </citation>
    <scope>NUCLEOTIDE SEQUENCE [LARGE SCALE GENOMIC DNA]</scope>
    <source>
        <strain evidence="2 3">RO10H11247</strain>
    </source>
</reference>
<organism evidence="2 3">
    <name type="scientific">Puccinia sorghi</name>
    <dbReference type="NCBI Taxonomy" id="27349"/>
    <lineage>
        <taxon>Eukaryota</taxon>
        <taxon>Fungi</taxon>
        <taxon>Dikarya</taxon>
        <taxon>Basidiomycota</taxon>
        <taxon>Pucciniomycotina</taxon>
        <taxon>Pucciniomycetes</taxon>
        <taxon>Pucciniales</taxon>
        <taxon>Pucciniaceae</taxon>
        <taxon>Puccinia</taxon>
    </lineage>
</organism>
<dbReference type="VEuPathDB" id="FungiDB:VP01_374g2"/>
<evidence type="ECO:0000313" key="3">
    <source>
        <dbReference type="Proteomes" id="UP000037035"/>
    </source>
</evidence>
<gene>
    <name evidence="2" type="ORF">VP01_374g2</name>
</gene>
<dbReference type="Proteomes" id="UP000037035">
    <property type="component" value="Unassembled WGS sequence"/>
</dbReference>
<feature type="region of interest" description="Disordered" evidence="1">
    <location>
        <begin position="31"/>
        <end position="57"/>
    </location>
</feature>
<dbReference type="EMBL" id="LAVV01008779">
    <property type="protein sequence ID" value="KNZ51954.1"/>
    <property type="molecule type" value="Genomic_DNA"/>
</dbReference>
<keyword evidence="3" id="KW-1185">Reference proteome</keyword>
<sequence length="489" mass="55730">MRMPLLDLAINYCSKMLRFRVPIPESSVDHLVDPPTSLDRNPHRNHNRSSGLEHPRSNPDLVQSIFIALASACTRPQSEFRRFPGQPLFKPLSQFNIMKLLPISCCVVAALGFVAHAHPNTCPNCNIQLGLQGSWEHCGAELKCTQHDVSFGRCTQSIQRARRLPCDALHEVAASQHCGICQREEIDLTGPEPYLPHIVNTHLHLIYSQLWVIMRGGWSCGMKRDPSTRGQFKALCVKCHTSCLSWKISGSVQKENPVHINSEPYLGSNINSLMLIRSIHKTWTLNLVKISTMALKPRNSNTKGNVGLHLIRIFVFTENNQNMPLDTINLHSLYTDGQYTFTNDVFHRSLTQKSAHSVPAPNMTPKWNSSTWEVQALGLKLVPTQEYSTLVAGNKVWLFEEFYFKRKATTINSLEKEKGNDGDYFLLFHSKIKRAEVLPGPNCLGLRPTTFRWKPMWFSRNTKNEEREKGREMDEQCRVVFITRINSLF</sequence>
<dbReference type="AlphaFoldDB" id="A0A0L6UTZ4"/>
<evidence type="ECO:0000256" key="1">
    <source>
        <dbReference type="SAM" id="MobiDB-lite"/>
    </source>
</evidence>
<name>A0A0L6UTZ4_9BASI</name>
<evidence type="ECO:0000313" key="2">
    <source>
        <dbReference type="EMBL" id="KNZ51954.1"/>
    </source>
</evidence>
<proteinExistence type="predicted"/>
<protein>
    <submittedName>
        <fullName evidence="2">Uncharacterized protein</fullName>
    </submittedName>
</protein>